<evidence type="ECO:0000256" key="1">
    <source>
        <dbReference type="SAM" id="SignalP"/>
    </source>
</evidence>
<organism evidence="2 3">
    <name type="scientific">Sphingomonas endophytica</name>
    <dbReference type="NCBI Taxonomy" id="869719"/>
    <lineage>
        <taxon>Bacteria</taxon>
        <taxon>Pseudomonadati</taxon>
        <taxon>Pseudomonadota</taxon>
        <taxon>Alphaproteobacteria</taxon>
        <taxon>Sphingomonadales</taxon>
        <taxon>Sphingomonadaceae</taxon>
        <taxon>Sphingomonas</taxon>
    </lineage>
</organism>
<proteinExistence type="predicted"/>
<dbReference type="AlphaFoldDB" id="A0A7X0MMK8"/>
<reference evidence="2 3" key="1">
    <citation type="submission" date="2020-08" db="EMBL/GenBank/DDBJ databases">
        <title>The Agave Microbiome: Exploring the role of microbial communities in plant adaptations to desert environments.</title>
        <authorList>
            <person name="Partida-Martinez L.P."/>
        </authorList>
    </citation>
    <scope>NUCLEOTIDE SEQUENCE [LARGE SCALE GENOMIC DNA]</scope>
    <source>
        <strain evidence="2 3">AS3.13</strain>
    </source>
</reference>
<feature type="signal peptide" evidence="1">
    <location>
        <begin position="1"/>
        <end position="40"/>
    </location>
</feature>
<evidence type="ECO:0000313" key="3">
    <source>
        <dbReference type="Proteomes" id="UP000522313"/>
    </source>
</evidence>
<dbReference type="EMBL" id="JACHBT010000006">
    <property type="protein sequence ID" value="MBB6504379.1"/>
    <property type="molecule type" value="Genomic_DNA"/>
</dbReference>
<keyword evidence="1" id="KW-0732">Signal</keyword>
<reference evidence="2 3" key="2">
    <citation type="submission" date="2020-08" db="EMBL/GenBank/DDBJ databases">
        <authorList>
            <person name="Partida-Martinez L."/>
            <person name="Huntemann M."/>
            <person name="Clum A."/>
            <person name="Wang J."/>
            <person name="Palaniappan K."/>
            <person name="Ritter S."/>
            <person name="Chen I.-M."/>
            <person name="Stamatis D."/>
            <person name="Reddy T."/>
            <person name="O'Malley R."/>
            <person name="Daum C."/>
            <person name="Shapiro N."/>
            <person name="Ivanova N."/>
            <person name="Kyrpides N."/>
            <person name="Woyke T."/>
        </authorList>
    </citation>
    <scope>NUCLEOTIDE SEQUENCE [LARGE SCALE GENOMIC DNA]</scope>
    <source>
        <strain evidence="2 3">AS3.13</strain>
    </source>
</reference>
<protein>
    <submittedName>
        <fullName evidence="2">Uncharacterized protein</fullName>
    </submittedName>
</protein>
<comment type="caution">
    <text evidence="2">The sequence shown here is derived from an EMBL/GenBank/DDBJ whole genome shotgun (WGS) entry which is preliminary data.</text>
</comment>
<sequence length="254" mass="26162">MILHVTKASQMFALPRISRLSPLALATLALCGGGSQTALAQRIAPMIAAPAGVATDPVRLFDDAVGKLRIPAQVVVGTPPVGQAFGHPDDGRIVVDRQMVATIQTSQEALALAAILQSYAVDSPPPLRTREHVSAGEIVAGLLAGAAGSSLNKPGNRYRQLTAGERQALEKRQAAGWQVGGAQALTTHQVQGTRVLTILDKAGGCSAPLATLLHRIADLTNDGAPAAASLFARAVLGDVGAFLQPPDASCLRGR</sequence>
<feature type="chain" id="PRO_5031340337" evidence="1">
    <location>
        <begin position="41"/>
        <end position="254"/>
    </location>
</feature>
<dbReference type="RefSeq" id="WP_184504653.1">
    <property type="nucleotide sequence ID" value="NZ_JACHBT010000006.1"/>
</dbReference>
<evidence type="ECO:0000313" key="2">
    <source>
        <dbReference type="EMBL" id="MBB6504379.1"/>
    </source>
</evidence>
<accession>A0A7X0MMK8</accession>
<gene>
    <name evidence="2" type="ORF">F4693_001349</name>
</gene>
<dbReference type="Proteomes" id="UP000522313">
    <property type="component" value="Unassembled WGS sequence"/>
</dbReference>
<name>A0A7X0MMK8_9SPHN</name>